<accession>A0AA38L1D4</accession>
<name>A0AA38L1D4_TAXCH</name>
<feature type="non-terminal residue" evidence="2">
    <location>
        <position position="54"/>
    </location>
</feature>
<organism evidence="2 3">
    <name type="scientific">Taxus chinensis</name>
    <name type="common">Chinese yew</name>
    <name type="synonym">Taxus wallichiana var. chinensis</name>
    <dbReference type="NCBI Taxonomy" id="29808"/>
    <lineage>
        <taxon>Eukaryota</taxon>
        <taxon>Viridiplantae</taxon>
        <taxon>Streptophyta</taxon>
        <taxon>Embryophyta</taxon>
        <taxon>Tracheophyta</taxon>
        <taxon>Spermatophyta</taxon>
        <taxon>Pinopsida</taxon>
        <taxon>Pinidae</taxon>
        <taxon>Conifers II</taxon>
        <taxon>Cupressales</taxon>
        <taxon>Taxaceae</taxon>
        <taxon>Taxus</taxon>
    </lineage>
</organism>
<feature type="compositionally biased region" description="Gly residues" evidence="1">
    <location>
        <begin position="10"/>
        <end position="33"/>
    </location>
</feature>
<protein>
    <submittedName>
        <fullName evidence="2">Uncharacterized protein</fullName>
    </submittedName>
</protein>
<feature type="non-terminal residue" evidence="2">
    <location>
        <position position="1"/>
    </location>
</feature>
<dbReference type="Proteomes" id="UP000824469">
    <property type="component" value="Unassembled WGS sequence"/>
</dbReference>
<gene>
    <name evidence="2" type="ORF">KI387_027144</name>
</gene>
<evidence type="ECO:0000313" key="2">
    <source>
        <dbReference type="EMBL" id="KAH9312109.1"/>
    </source>
</evidence>
<proteinExistence type="predicted"/>
<feature type="region of interest" description="Disordered" evidence="1">
    <location>
        <begin position="1"/>
        <end position="42"/>
    </location>
</feature>
<sequence>GGSSESRGTILGGSNGSGGGENTGGNQGFGPGGKIPEPPPEVFSEMYLHLPDYR</sequence>
<comment type="caution">
    <text evidence="2">The sequence shown here is derived from an EMBL/GenBank/DDBJ whole genome shotgun (WGS) entry which is preliminary data.</text>
</comment>
<dbReference type="EMBL" id="JAHRHJ020000006">
    <property type="protein sequence ID" value="KAH9312109.1"/>
    <property type="molecule type" value="Genomic_DNA"/>
</dbReference>
<evidence type="ECO:0000256" key="1">
    <source>
        <dbReference type="SAM" id="MobiDB-lite"/>
    </source>
</evidence>
<reference evidence="2 3" key="1">
    <citation type="journal article" date="2021" name="Nat. Plants">
        <title>The Taxus genome provides insights into paclitaxel biosynthesis.</title>
        <authorList>
            <person name="Xiong X."/>
            <person name="Gou J."/>
            <person name="Liao Q."/>
            <person name="Li Y."/>
            <person name="Zhou Q."/>
            <person name="Bi G."/>
            <person name="Li C."/>
            <person name="Du R."/>
            <person name="Wang X."/>
            <person name="Sun T."/>
            <person name="Guo L."/>
            <person name="Liang H."/>
            <person name="Lu P."/>
            <person name="Wu Y."/>
            <person name="Zhang Z."/>
            <person name="Ro D.K."/>
            <person name="Shang Y."/>
            <person name="Huang S."/>
            <person name="Yan J."/>
        </authorList>
    </citation>
    <scope>NUCLEOTIDE SEQUENCE [LARGE SCALE GENOMIC DNA]</scope>
    <source>
        <strain evidence="2">Ta-2019</strain>
    </source>
</reference>
<keyword evidence="3" id="KW-1185">Reference proteome</keyword>
<evidence type="ECO:0000313" key="3">
    <source>
        <dbReference type="Proteomes" id="UP000824469"/>
    </source>
</evidence>
<dbReference type="AlphaFoldDB" id="A0AA38L1D4"/>